<reference evidence="2 3" key="1">
    <citation type="submission" date="2020-01" db="EMBL/GenBank/DDBJ databases">
        <authorList>
            <person name="Gupta K D."/>
        </authorList>
    </citation>
    <scope>NUCLEOTIDE SEQUENCE [LARGE SCALE GENOMIC DNA]</scope>
</reference>
<organism evidence="2 3">
    <name type="scientific">Cyclocybe aegerita</name>
    <name type="common">Black poplar mushroom</name>
    <name type="synonym">Agrocybe aegerita</name>
    <dbReference type="NCBI Taxonomy" id="1973307"/>
    <lineage>
        <taxon>Eukaryota</taxon>
        <taxon>Fungi</taxon>
        <taxon>Dikarya</taxon>
        <taxon>Basidiomycota</taxon>
        <taxon>Agaricomycotina</taxon>
        <taxon>Agaricomycetes</taxon>
        <taxon>Agaricomycetidae</taxon>
        <taxon>Agaricales</taxon>
        <taxon>Agaricineae</taxon>
        <taxon>Bolbitiaceae</taxon>
        <taxon>Cyclocybe</taxon>
    </lineage>
</organism>
<dbReference type="Proteomes" id="UP000467700">
    <property type="component" value="Unassembled WGS sequence"/>
</dbReference>
<keyword evidence="3" id="KW-1185">Reference proteome</keyword>
<sequence>MKLLSLIALVFATVAHTALGIPQVSAPSLPDAVGDLEGAVPMEELSGAALEDANNLGKLCEDGGSNAYVAVKYKGGEEVVYSYNMCLLGTRNGNRDVMAVFCKSVTCYGHSNYDCTGDMSAGIMYVKGTVVAAETAGTAFKLFLNRQSATCQALEGPV</sequence>
<evidence type="ECO:0000313" key="2">
    <source>
        <dbReference type="EMBL" id="CAA7263018.1"/>
    </source>
</evidence>
<keyword evidence="1" id="KW-0732">Signal</keyword>
<feature type="chain" id="PRO_5035871468" evidence="1">
    <location>
        <begin position="21"/>
        <end position="158"/>
    </location>
</feature>
<comment type="caution">
    <text evidence="2">The sequence shown here is derived from an EMBL/GenBank/DDBJ whole genome shotgun (WGS) entry which is preliminary data.</text>
</comment>
<gene>
    <name evidence="2" type="ORF">AAE3_LOCUS5338</name>
</gene>
<evidence type="ECO:0000313" key="3">
    <source>
        <dbReference type="Proteomes" id="UP000467700"/>
    </source>
</evidence>
<protein>
    <submittedName>
        <fullName evidence="2">Uncharacterized protein</fullName>
    </submittedName>
</protein>
<evidence type="ECO:0000256" key="1">
    <source>
        <dbReference type="SAM" id="SignalP"/>
    </source>
</evidence>
<name>A0A8S0WZX1_CYCAE</name>
<dbReference type="EMBL" id="CACVBS010000038">
    <property type="protein sequence ID" value="CAA7263018.1"/>
    <property type="molecule type" value="Genomic_DNA"/>
</dbReference>
<dbReference type="OrthoDB" id="10380500at2759"/>
<feature type="signal peptide" evidence="1">
    <location>
        <begin position="1"/>
        <end position="20"/>
    </location>
</feature>
<accession>A0A8S0WZX1</accession>
<dbReference type="AlphaFoldDB" id="A0A8S0WZX1"/>
<proteinExistence type="predicted"/>